<dbReference type="GO" id="GO:0005886">
    <property type="term" value="C:plasma membrane"/>
    <property type="evidence" value="ECO:0007669"/>
    <property type="project" value="UniProtKB-SubCell"/>
</dbReference>
<dbReference type="CDD" id="cd06579">
    <property type="entry name" value="TM_PBP1_transp_AraH_like"/>
    <property type="match status" value="1"/>
</dbReference>
<dbReference type="Proteomes" id="UP000824243">
    <property type="component" value="Unassembled WGS sequence"/>
</dbReference>
<evidence type="ECO:0000256" key="5">
    <source>
        <dbReference type="ARBA" id="ARBA00023136"/>
    </source>
</evidence>
<keyword evidence="3 6" id="KW-0812">Transmembrane</keyword>
<feature type="transmembrane region" description="Helical" evidence="6">
    <location>
        <begin position="104"/>
        <end position="127"/>
    </location>
</feature>
<feature type="transmembrane region" description="Helical" evidence="6">
    <location>
        <begin position="230"/>
        <end position="254"/>
    </location>
</feature>
<evidence type="ECO:0000256" key="6">
    <source>
        <dbReference type="SAM" id="Phobius"/>
    </source>
</evidence>
<keyword evidence="5 6" id="KW-0472">Membrane</keyword>
<reference evidence="7" key="1">
    <citation type="journal article" date="2021" name="PeerJ">
        <title>Extensive microbial diversity within the chicken gut microbiome revealed by metagenomics and culture.</title>
        <authorList>
            <person name="Gilroy R."/>
            <person name="Ravi A."/>
            <person name="Getino M."/>
            <person name="Pursley I."/>
            <person name="Horton D.L."/>
            <person name="Alikhan N.F."/>
            <person name="Baker D."/>
            <person name="Gharbi K."/>
            <person name="Hall N."/>
            <person name="Watson M."/>
            <person name="Adriaenssens E.M."/>
            <person name="Foster-Nyarko E."/>
            <person name="Jarju S."/>
            <person name="Secka A."/>
            <person name="Antonio M."/>
            <person name="Oren A."/>
            <person name="Chaudhuri R.R."/>
            <person name="La Ragione R."/>
            <person name="Hildebrand F."/>
            <person name="Pallen M.J."/>
        </authorList>
    </citation>
    <scope>NUCLEOTIDE SEQUENCE</scope>
    <source>
        <strain evidence="7">ChiSjej5B23-15282</strain>
    </source>
</reference>
<dbReference type="GO" id="GO:0022857">
    <property type="term" value="F:transmembrane transporter activity"/>
    <property type="evidence" value="ECO:0007669"/>
    <property type="project" value="InterPro"/>
</dbReference>
<feature type="transmembrane region" description="Helical" evidence="6">
    <location>
        <begin position="309"/>
        <end position="328"/>
    </location>
</feature>
<reference evidence="7" key="2">
    <citation type="submission" date="2021-04" db="EMBL/GenBank/DDBJ databases">
        <authorList>
            <person name="Gilroy R."/>
        </authorList>
    </citation>
    <scope>NUCLEOTIDE SEQUENCE</scope>
    <source>
        <strain evidence="7">ChiSjej5B23-15282</strain>
    </source>
</reference>
<keyword evidence="2" id="KW-1003">Cell membrane</keyword>
<evidence type="ECO:0000256" key="2">
    <source>
        <dbReference type="ARBA" id="ARBA00022475"/>
    </source>
</evidence>
<keyword evidence="4 6" id="KW-1133">Transmembrane helix</keyword>
<evidence type="ECO:0000313" key="7">
    <source>
        <dbReference type="EMBL" id="HIX47415.1"/>
    </source>
</evidence>
<comment type="subcellular location">
    <subcellularLocation>
        <location evidence="1">Cell membrane</location>
        <topology evidence="1">Multi-pass membrane protein</topology>
    </subcellularLocation>
</comment>
<evidence type="ECO:0000313" key="8">
    <source>
        <dbReference type="Proteomes" id="UP000824243"/>
    </source>
</evidence>
<comment type="caution">
    <text evidence="7">The sequence shown here is derived from an EMBL/GenBank/DDBJ whole genome shotgun (WGS) entry which is preliminary data.</text>
</comment>
<proteinExistence type="predicted"/>
<dbReference type="PANTHER" id="PTHR32196:SF72">
    <property type="entry name" value="RIBOSE IMPORT PERMEASE PROTEIN RBSC"/>
    <property type="match status" value="1"/>
</dbReference>
<organism evidence="7 8">
    <name type="scientific">Candidatus Mediterraneibacter caccavium</name>
    <dbReference type="NCBI Taxonomy" id="2838661"/>
    <lineage>
        <taxon>Bacteria</taxon>
        <taxon>Bacillati</taxon>
        <taxon>Bacillota</taxon>
        <taxon>Clostridia</taxon>
        <taxon>Lachnospirales</taxon>
        <taxon>Lachnospiraceae</taxon>
        <taxon>Mediterraneibacter</taxon>
    </lineage>
</organism>
<evidence type="ECO:0000256" key="3">
    <source>
        <dbReference type="ARBA" id="ARBA00022692"/>
    </source>
</evidence>
<dbReference type="AlphaFoldDB" id="A0A9D1VVL3"/>
<name>A0A9D1VVL3_9FIRM</name>
<dbReference type="InterPro" id="IPR001851">
    <property type="entry name" value="ABC_transp_permease"/>
</dbReference>
<feature type="transmembrane region" description="Helical" evidence="6">
    <location>
        <begin position="79"/>
        <end position="97"/>
    </location>
</feature>
<feature type="transmembrane region" description="Helical" evidence="6">
    <location>
        <begin position="25"/>
        <end position="45"/>
    </location>
</feature>
<protein>
    <submittedName>
        <fullName evidence="7">ABC transporter permease</fullName>
    </submittedName>
</protein>
<dbReference type="Pfam" id="PF02653">
    <property type="entry name" value="BPD_transp_2"/>
    <property type="match status" value="1"/>
</dbReference>
<evidence type="ECO:0000256" key="1">
    <source>
        <dbReference type="ARBA" id="ARBA00004651"/>
    </source>
</evidence>
<gene>
    <name evidence="7" type="ORF">H9981_00070</name>
</gene>
<dbReference type="EMBL" id="DXFA01000002">
    <property type="protein sequence ID" value="HIX47415.1"/>
    <property type="molecule type" value="Genomic_DNA"/>
</dbReference>
<feature type="transmembrane region" description="Helical" evidence="6">
    <location>
        <begin position="57"/>
        <end position="73"/>
    </location>
</feature>
<evidence type="ECO:0000256" key="4">
    <source>
        <dbReference type="ARBA" id="ARBA00022989"/>
    </source>
</evidence>
<sequence length="335" mass="35483">MANKSVTKTAGTNKSFIDRMGGQKFIVLLIVIAMFIFFCAMSPQFRKYTTVVSILDYSYYIALMAIGVAFPLMTGGVDLSIGTGLICYSLIGGYLVVHQGWPTAAGMVVSILMGVAFGVINGCLVSLMELPAFLATLCTCMITRGFGSLIVGGFGIPWPTAAAPGGWFRSIFKIKMGGQNIPIGFLWIILLVIIMTFVLNHTKMGRYTLAIGSNKEATRLSGVNVKFYHIMAYVICGFFTGLAAIAYSAIFATVQPGSGAGFELDAIGGAIIGGVSMTGGVGSITGTLAGVFVICLLKTGLPFIGLTANWQQIITGIVLIISVLIDILKREKEAK</sequence>
<feature type="transmembrane region" description="Helical" evidence="6">
    <location>
        <begin position="133"/>
        <end position="159"/>
    </location>
</feature>
<feature type="transmembrane region" description="Helical" evidence="6">
    <location>
        <begin position="266"/>
        <end position="297"/>
    </location>
</feature>
<feature type="transmembrane region" description="Helical" evidence="6">
    <location>
        <begin position="180"/>
        <end position="199"/>
    </location>
</feature>
<dbReference type="PANTHER" id="PTHR32196">
    <property type="entry name" value="ABC TRANSPORTER PERMEASE PROTEIN YPHD-RELATED-RELATED"/>
    <property type="match status" value="1"/>
</dbReference>
<accession>A0A9D1VVL3</accession>